<organism evidence="6 7">
    <name type="scientific">Scyliorhinus torazame</name>
    <name type="common">Cloudy catshark</name>
    <name type="synonym">Catulus torazame</name>
    <dbReference type="NCBI Taxonomy" id="75743"/>
    <lineage>
        <taxon>Eukaryota</taxon>
        <taxon>Metazoa</taxon>
        <taxon>Chordata</taxon>
        <taxon>Craniata</taxon>
        <taxon>Vertebrata</taxon>
        <taxon>Chondrichthyes</taxon>
        <taxon>Elasmobranchii</taxon>
        <taxon>Galeomorphii</taxon>
        <taxon>Galeoidea</taxon>
        <taxon>Carcharhiniformes</taxon>
        <taxon>Scyliorhinidae</taxon>
        <taxon>Scyliorhinus</taxon>
    </lineage>
</organism>
<comment type="subcellular location">
    <subcellularLocation>
        <location evidence="5">Membrane</location>
        <topology evidence="5">Single-pass type I membrane protein</topology>
    </subcellularLocation>
</comment>
<dbReference type="PANTHER" id="PTHR23220">
    <property type="entry name" value="INTEGRIN ALPHA"/>
    <property type="match status" value="1"/>
</dbReference>
<dbReference type="GO" id="GO:0007229">
    <property type="term" value="P:integrin-mediated signaling pathway"/>
    <property type="evidence" value="ECO:0007669"/>
    <property type="project" value="UniProtKB-KW"/>
</dbReference>
<dbReference type="EMBL" id="BFAA01015420">
    <property type="protein sequence ID" value="GCB77067.1"/>
    <property type="molecule type" value="Genomic_DNA"/>
</dbReference>
<keyword evidence="2" id="KW-0677">Repeat</keyword>
<keyword evidence="5" id="KW-0675">Receptor</keyword>
<dbReference type="PANTHER" id="PTHR23220:SF69">
    <property type="entry name" value="INTEGRIN ALPHA-9"/>
    <property type="match status" value="1"/>
</dbReference>
<dbReference type="GO" id="GO:0009897">
    <property type="term" value="C:external side of plasma membrane"/>
    <property type="evidence" value="ECO:0007669"/>
    <property type="project" value="TreeGrafter"/>
</dbReference>
<keyword evidence="1" id="KW-0732">Signal</keyword>
<reference evidence="6 7" key="1">
    <citation type="journal article" date="2018" name="Nat. Ecol. Evol.">
        <title>Shark genomes provide insights into elasmobranch evolution and the origin of vertebrates.</title>
        <authorList>
            <person name="Hara Y"/>
            <person name="Yamaguchi K"/>
            <person name="Onimaru K"/>
            <person name="Kadota M"/>
            <person name="Koyanagi M"/>
            <person name="Keeley SD"/>
            <person name="Tatsumi K"/>
            <person name="Tanaka K"/>
            <person name="Motone F"/>
            <person name="Kageyama Y"/>
            <person name="Nozu R"/>
            <person name="Adachi N"/>
            <person name="Nishimura O"/>
            <person name="Nakagawa R"/>
            <person name="Tanegashima C"/>
            <person name="Kiyatake I"/>
            <person name="Matsumoto R"/>
            <person name="Murakumo K"/>
            <person name="Nishida K"/>
            <person name="Terakita A"/>
            <person name="Kuratani S"/>
            <person name="Sato K"/>
            <person name="Hyodo S Kuraku.S."/>
        </authorList>
    </citation>
    <scope>NUCLEOTIDE SEQUENCE [LARGE SCALE GENOMIC DNA]</scope>
</reference>
<dbReference type="InterPro" id="IPR028994">
    <property type="entry name" value="Integrin_alpha_N"/>
</dbReference>
<protein>
    <recommendedName>
        <fullName evidence="8">Integrin alpha-2 domain-containing protein</fullName>
    </recommendedName>
</protein>
<dbReference type="GO" id="GO:0033627">
    <property type="term" value="P:cell adhesion mediated by integrin"/>
    <property type="evidence" value="ECO:0007669"/>
    <property type="project" value="TreeGrafter"/>
</dbReference>
<keyword evidence="5" id="KW-0401">Integrin</keyword>
<dbReference type="Pfam" id="PF01839">
    <property type="entry name" value="FG-GAP"/>
    <property type="match status" value="1"/>
</dbReference>
<dbReference type="GO" id="GO:0098609">
    <property type="term" value="P:cell-cell adhesion"/>
    <property type="evidence" value="ECO:0007669"/>
    <property type="project" value="TreeGrafter"/>
</dbReference>
<keyword evidence="3" id="KW-0325">Glycoprotein</keyword>
<feature type="non-terminal residue" evidence="6">
    <location>
        <position position="97"/>
    </location>
</feature>
<proteinExistence type="inferred from homology"/>
<dbReference type="AlphaFoldDB" id="A0A401PVA8"/>
<comment type="caution">
    <text evidence="6">The sequence shown here is derived from an EMBL/GenBank/DDBJ whole genome shotgun (WGS) entry which is preliminary data.</text>
</comment>
<gene>
    <name evidence="6" type="ORF">scyTo_0019961</name>
</gene>
<dbReference type="PROSITE" id="PS51470">
    <property type="entry name" value="FG_GAP"/>
    <property type="match status" value="1"/>
</dbReference>
<evidence type="ECO:0000313" key="7">
    <source>
        <dbReference type="Proteomes" id="UP000288216"/>
    </source>
</evidence>
<comment type="similarity">
    <text evidence="5">Belongs to the integrin alpha chain family.</text>
</comment>
<evidence type="ECO:0000256" key="4">
    <source>
        <dbReference type="PROSITE-ProRule" id="PRU00803"/>
    </source>
</evidence>
<dbReference type="PRINTS" id="PR01185">
    <property type="entry name" value="INTEGRINA"/>
</dbReference>
<evidence type="ECO:0000256" key="1">
    <source>
        <dbReference type="ARBA" id="ARBA00022729"/>
    </source>
</evidence>
<dbReference type="OrthoDB" id="5317514at2759"/>
<dbReference type="GO" id="GO:0007160">
    <property type="term" value="P:cell-matrix adhesion"/>
    <property type="evidence" value="ECO:0007669"/>
    <property type="project" value="TreeGrafter"/>
</dbReference>
<dbReference type="SMART" id="SM00191">
    <property type="entry name" value="Int_alpha"/>
    <property type="match status" value="1"/>
</dbReference>
<evidence type="ECO:0000256" key="3">
    <source>
        <dbReference type="ARBA" id="ARBA00023180"/>
    </source>
</evidence>
<dbReference type="OMA" id="DGVYNAH"/>
<name>A0A401PVA8_SCYTO</name>
<evidence type="ECO:0000256" key="2">
    <source>
        <dbReference type="ARBA" id="ARBA00022737"/>
    </source>
</evidence>
<dbReference type="GO" id="GO:0005178">
    <property type="term" value="F:integrin binding"/>
    <property type="evidence" value="ECO:0007669"/>
    <property type="project" value="TreeGrafter"/>
</dbReference>
<dbReference type="InterPro" id="IPR000413">
    <property type="entry name" value="Integrin_alpha"/>
</dbReference>
<dbReference type="Proteomes" id="UP000288216">
    <property type="component" value="Unassembled WGS sequence"/>
</dbReference>
<keyword evidence="7" id="KW-1185">Reference proteome</keyword>
<dbReference type="STRING" id="75743.A0A401PVA8"/>
<dbReference type="InterPro" id="IPR013519">
    <property type="entry name" value="Int_alpha_beta-p"/>
</dbReference>
<feature type="repeat" description="FG-GAP" evidence="4">
    <location>
        <begin position="6"/>
        <end position="63"/>
    </location>
</feature>
<keyword evidence="5" id="KW-0130">Cell adhesion</keyword>
<dbReference type="Gene3D" id="2.130.10.130">
    <property type="entry name" value="Integrin alpha, N-terminal"/>
    <property type="match status" value="1"/>
</dbReference>
<dbReference type="InterPro" id="IPR013517">
    <property type="entry name" value="FG-GAP"/>
</dbReference>
<dbReference type="GO" id="GO:0008305">
    <property type="term" value="C:integrin complex"/>
    <property type="evidence" value="ECO:0007669"/>
    <property type="project" value="InterPro"/>
</dbReference>
<evidence type="ECO:0000256" key="5">
    <source>
        <dbReference type="RuleBase" id="RU003762"/>
    </source>
</evidence>
<evidence type="ECO:0000313" key="6">
    <source>
        <dbReference type="EMBL" id="GCB77067.1"/>
    </source>
</evidence>
<evidence type="ECO:0008006" key="8">
    <source>
        <dbReference type="Google" id="ProtNLM"/>
    </source>
</evidence>
<sequence length="97" mass="10293">AALEEQQLLQGDGVYNAHFGDSIGSLGDIDDDGFPDVAIGAPNENDYHGAVYIYHGDANGIVSKYSMRISGQKINPILRMFGQSISGGVDMDGNAYP</sequence>
<feature type="non-terminal residue" evidence="6">
    <location>
        <position position="1"/>
    </location>
</feature>
<accession>A0A401PVA8</accession>
<dbReference type="SUPFAM" id="SSF69318">
    <property type="entry name" value="Integrin alpha N-terminal domain"/>
    <property type="match status" value="1"/>
</dbReference>